<sequence length="56" mass="6453">AFYTSMGGNLRIQFIKIDKLKPRIMFVETYKLTTIPGDYGAGKTIKTFALLIYLKY</sequence>
<reference evidence="1" key="1">
    <citation type="journal article" date="2014" name="Front. Microbiol.">
        <title>High frequency of phylogenetically diverse reductive dehalogenase-homologous genes in deep subseafloor sedimentary metagenomes.</title>
        <authorList>
            <person name="Kawai M."/>
            <person name="Futagami T."/>
            <person name="Toyoda A."/>
            <person name="Takaki Y."/>
            <person name="Nishi S."/>
            <person name="Hori S."/>
            <person name="Arai W."/>
            <person name="Tsubouchi T."/>
            <person name="Morono Y."/>
            <person name="Uchiyama I."/>
            <person name="Ito T."/>
            <person name="Fujiyama A."/>
            <person name="Inagaki F."/>
            <person name="Takami H."/>
        </authorList>
    </citation>
    <scope>NUCLEOTIDE SEQUENCE</scope>
    <source>
        <strain evidence="1">Expedition CK06-06</strain>
    </source>
</reference>
<feature type="non-terminal residue" evidence="1">
    <location>
        <position position="1"/>
    </location>
</feature>
<name>X1CZI2_9ZZZZ</name>
<proteinExistence type="predicted"/>
<organism evidence="1">
    <name type="scientific">marine sediment metagenome</name>
    <dbReference type="NCBI Taxonomy" id="412755"/>
    <lineage>
        <taxon>unclassified sequences</taxon>
        <taxon>metagenomes</taxon>
        <taxon>ecological metagenomes</taxon>
    </lineage>
</organism>
<evidence type="ECO:0000313" key="1">
    <source>
        <dbReference type="EMBL" id="GAH01430.1"/>
    </source>
</evidence>
<gene>
    <name evidence="1" type="ORF">S01H4_49677</name>
</gene>
<comment type="caution">
    <text evidence="1">The sequence shown here is derived from an EMBL/GenBank/DDBJ whole genome shotgun (WGS) entry which is preliminary data.</text>
</comment>
<dbReference type="AlphaFoldDB" id="X1CZI2"/>
<protein>
    <submittedName>
        <fullName evidence="1">Uncharacterized protein</fullName>
    </submittedName>
</protein>
<accession>X1CZI2</accession>
<dbReference type="EMBL" id="BART01028129">
    <property type="protein sequence ID" value="GAH01430.1"/>
    <property type="molecule type" value="Genomic_DNA"/>
</dbReference>